<dbReference type="Pfam" id="PF00005">
    <property type="entry name" value="ABC_tran"/>
    <property type="match status" value="2"/>
</dbReference>
<dbReference type="CDD" id="cd03263">
    <property type="entry name" value="ABC_subfamily_A"/>
    <property type="match status" value="2"/>
</dbReference>
<reference evidence="7 8" key="1">
    <citation type="journal article" date="2016" name="PLoS Pathog.">
        <title>Biosynthesis of antibiotic leucinostatins in bio-control fungus Purpureocillium lilacinum and their inhibition on phytophthora revealed by genome mining.</title>
        <authorList>
            <person name="Wang G."/>
            <person name="Liu Z."/>
            <person name="Lin R."/>
            <person name="Li E."/>
            <person name="Mao Z."/>
            <person name="Ling J."/>
            <person name="Yang Y."/>
            <person name="Yin W.B."/>
            <person name="Xie B."/>
        </authorList>
    </citation>
    <scope>NUCLEOTIDE SEQUENCE [LARGE SCALE GENOMIC DNA]</scope>
    <source>
        <strain evidence="7">170</strain>
    </source>
</reference>
<dbReference type="GO" id="GO:0140359">
    <property type="term" value="F:ABC-type transporter activity"/>
    <property type="evidence" value="ECO:0007669"/>
    <property type="project" value="InterPro"/>
</dbReference>
<dbReference type="GeneID" id="28844611"/>
<dbReference type="SMART" id="SM00382">
    <property type="entry name" value="AAA"/>
    <property type="match status" value="2"/>
</dbReference>
<accession>A0A179G4G8</accession>
<dbReference type="SUPFAM" id="SSF52540">
    <property type="entry name" value="P-loop containing nucleoside triphosphate hydrolases"/>
    <property type="match status" value="2"/>
</dbReference>
<evidence type="ECO:0000256" key="5">
    <source>
        <dbReference type="SAM" id="Phobius"/>
    </source>
</evidence>
<dbReference type="GO" id="GO:0016020">
    <property type="term" value="C:membrane"/>
    <property type="evidence" value="ECO:0007669"/>
    <property type="project" value="InterPro"/>
</dbReference>
<dbReference type="PROSITE" id="PS00211">
    <property type="entry name" value="ABC_TRANSPORTER_1"/>
    <property type="match status" value="2"/>
</dbReference>
<keyword evidence="5" id="KW-0472">Membrane</keyword>
<keyword evidence="2" id="KW-0677">Repeat</keyword>
<gene>
    <name evidence="7" type="ORF">VFPPC_00639</name>
</gene>
<dbReference type="InterPro" id="IPR017871">
    <property type="entry name" value="ABC_transporter-like_CS"/>
</dbReference>
<keyword evidence="4" id="KW-0067">ATP-binding</keyword>
<keyword evidence="5" id="KW-1133">Transmembrane helix</keyword>
<dbReference type="InterPro" id="IPR003439">
    <property type="entry name" value="ABC_transporter-like_ATP-bd"/>
</dbReference>
<feature type="transmembrane region" description="Helical" evidence="5">
    <location>
        <begin position="1028"/>
        <end position="1054"/>
    </location>
</feature>
<organism evidence="7 8">
    <name type="scientific">Pochonia chlamydosporia 170</name>
    <dbReference type="NCBI Taxonomy" id="1380566"/>
    <lineage>
        <taxon>Eukaryota</taxon>
        <taxon>Fungi</taxon>
        <taxon>Dikarya</taxon>
        <taxon>Ascomycota</taxon>
        <taxon>Pezizomycotina</taxon>
        <taxon>Sordariomycetes</taxon>
        <taxon>Hypocreomycetidae</taxon>
        <taxon>Hypocreales</taxon>
        <taxon>Clavicipitaceae</taxon>
        <taxon>Pochonia</taxon>
    </lineage>
</organism>
<dbReference type="PROSITE" id="PS50893">
    <property type="entry name" value="ABC_TRANSPORTER_2"/>
    <property type="match status" value="2"/>
</dbReference>
<feature type="transmembrane region" description="Helical" evidence="5">
    <location>
        <begin position="424"/>
        <end position="442"/>
    </location>
</feature>
<evidence type="ECO:0000256" key="4">
    <source>
        <dbReference type="ARBA" id="ARBA00022840"/>
    </source>
</evidence>
<feature type="transmembrane region" description="Helical" evidence="5">
    <location>
        <begin position="339"/>
        <end position="359"/>
    </location>
</feature>
<protein>
    <submittedName>
        <fullName evidence="7">ABC transporter</fullName>
    </submittedName>
</protein>
<feature type="transmembrane region" description="Helical" evidence="5">
    <location>
        <begin position="223"/>
        <end position="244"/>
    </location>
</feature>
<evidence type="ECO:0000256" key="1">
    <source>
        <dbReference type="ARBA" id="ARBA00022448"/>
    </source>
</evidence>
<evidence type="ECO:0000256" key="2">
    <source>
        <dbReference type="ARBA" id="ARBA00022737"/>
    </source>
</evidence>
<dbReference type="EMBL" id="LSBJ02000001">
    <property type="protein sequence ID" value="OAQ72746.1"/>
    <property type="molecule type" value="Genomic_DNA"/>
</dbReference>
<evidence type="ECO:0000313" key="8">
    <source>
        <dbReference type="Proteomes" id="UP000078397"/>
    </source>
</evidence>
<feature type="transmembrane region" description="Helical" evidence="5">
    <location>
        <begin position="1125"/>
        <end position="1153"/>
    </location>
</feature>
<feature type="transmembrane region" description="Helical" evidence="5">
    <location>
        <begin position="984"/>
        <end position="1007"/>
    </location>
</feature>
<dbReference type="OrthoDB" id="8061355at2759"/>
<feature type="transmembrane region" description="Helical" evidence="5">
    <location>
        <begin position="30"/>
        <end position="50"/>
    </location>
</feature>
<feature type="domain" description="ABC transporter" evidence="6">
    <location>
        <begin position="468"/>
        <end position="700"/>
    </location>
</feature>
<keyword evidence="8" id="KW-1185">Reference proteome</keyword>
<dbReference type="InterPro" id="IPR026082">
    <property type="entry name" value="ABCA"/>
</dbReference>
<evidence type="ECO:0000313" key="7">
    <source>
        <dbReference type="EMBL" id="OAQ72746.1"/>
    </source>
</evidence>
<comment type="caution">
    <text evidence="7">The sequence shown here is derived from an EMBL/GenBank/DDBJ whole genome shotgun (WGS) entry which is preliminary data.</text>
</comment>
<feature type="transmembrane region" description="Helical" evidence="5">
    <location>
        <begin position="807"/>
        <end position="825"/>
    </location>
</feature>
<keyword evidence="1" id="KW-0813">Transport</keyword>
<dbReference type="STRING" id="1380566.A0A179G4G8"/>
<sequence length="1571" mass="172844">MAVFNLRQFIRQTAALCYKNFLATVVRQPISFLLFTYGLPLAILAVLLSIPSFITPSSRFGVGSPAPIRDFSITDGKKLVIVKKPSLGPDVDRVITTFTKNIDKSLIHHLDDESQLSTLCLASLRGVSDCHAAVTFWDSPLTEGAVDFTSSPGKHTWQYTIRADPVRDDTHFSVSEHNSDQETLYMPLQLAINNAITNATTVPEAFMYTYQTEESRSQGQRSVFVAQVGTMYGFALFSCFWLIIYRLTSQITSERESGMAQLVDAMGGGSATAARVLSWLIVYNLACLPAFIGFGGLYWRILFPTSDIGTLIGWQVLLGMAVNSSTVFASSFFTKSRVSAVYVVGVFLLMSVAAQVYSFQYIPTKPLAEGVYPLTLIFSSSNHLFFLQQMCLWELAEMKADITKLPRPDYGINSTSYNVTQSTMLAFLAIHIVVYPILAIIVEKFMHGIDFRNRSFSGGKNPNGNVVAEAVSLKKRFTPNFLEKMFCCGKRRAVTAVDGVSLQGHKGQILCLVGPNGSGKTTTLHMMAGFISPTAGTVNLDATPSQIGICPQRNTLWDNLTVSEHMSIWRSIKSGNETDGDLGRLIADCDLTKKRKSYARTLSGGQKRKLQLACMFVGDSSVCLIDECTSGLDPLSRRVIWDILLDQRSKRSILFTTHFLDEVDVLADHIVILSKGTVRCHGTPAELKNLYGGGYRLHVPHDAPRLDVSYNAVLHQDSLVYSTPDSRSAAQLLSEFAAAGVTDVSMAGPQVEDVFLNVADEPELQEAQKMIAQEASSGFEMTPGTIVSFAGQVGILFRKRLTILKRFWWPYFYVLALPLIINPFFDRLLKGYAPPSCEFLEPSFSQPSPEPFYYYGDCTGSYCPKFPVAPLSAQDQIDALVKKHIFSLSRVQANQSRAFAPNLETKDKFLSYWQDQRSRVSSSGGIYGGSASDAPILACQINSYGRPEAPKILSLWSQMISGVEIISSQGGFAQTRKSADNNGLLYAIFFTLVQAIYPAAFVLYPAIEKDRKVRPLEYANGVRRGPLWVAYSLFDFMFVVMIAVGVTAIMFTQLPFFHDIWIMLPILILYGFAAILLGYVISHFVAGPLKSFIATAGISLLMYAIAAIGFGVGSGYADAAQMDTITLGITFGLNIVLPIGNVFRAAMLVLNVAQVGCKDGLHTATSSIYSFGSPILYLVIQIIILLLIIVWIEGDLALFRRHKTTNLNKDSEKRIGNVTDDVEAETMRVENTNDDFLRALHLSKSFGSNKAVDDVTLGLPESDVLALIGPNGAGKSTLVNLIQSELSPDNGKVLLRGEDSRTRSAQRHLGVCPQHDALDFMSTREHLAFFARIKGIKDVKGNVDHLMNSLNLTPHGSTLASKLSGGNKRKLSLAIALMGTPPVLVLDEPTSAMDAVAKRSFWKVIEKIAHNRSVLLTTHSMEEADALATRAAIISKSILAVGTTKALRDKYSNHYYVTLVLGSAPNSTPEEMEAVRAWVHDVLPSSQLERDMLGGQIRFTIPGVDADGRRPVSRVIDLIERHKDSLGVEYYSVSGPTLERVFLSVVKENNVQEEDGRDTRGQRLRRLLRIG</sequence>
<evidence type="ECO:0000256" key="3">
    <source>
        <dbReference type="ARBA" id="ARBA00022741"/>
    </source>
</evidence>
<feature type="transmembrane region" description="Helical" evidence="5">
    <location>
        <begin position="1174"/>
        <end position="1192"/>
    </location>
</feature>
<keyword evidence="5" id="KW-0812">Transmembrane</keyword>
<name>A0A179G4G8_METCM</name>
<dbReference type="Gene3D" id="3.40.50.300">
    <property type="entry name" value="P-loop containing nucleotide triphosphate hydrolases"/>
    <property type="match status" value="2"/>
</dbReference>
<dbReference type="InterPro" id="IPR003593">
    <property type="entry name" value="AAA+_ATPase"/>
</dbReference>
<feature type="transmembrane region" description="Helical" evidence="5">
    <location>
        <begin position="276"/>
        <end position="299"/>
    </location>
</feature>
<feature type="transmembrane region" description="Helical" evidence="5">
    <location>
        <begin position="1060"/>
        <end position="1080"/>
    </location>
</feature>
<dbReference type="KEGG" id="pchm:VFPPC_00639"/>
<dbReference type="Proteomes" id="UP000078397">
    <property type="component" value="Unassembled WGS sequence"/>
</dbReference>
<dbReference type="GO" id="GO:0016887">
    <property type="term" value="F:ATP hydrolysis activity"/>
    <property type="evidence" value="ECO:0007669"/>
    <property type="project" value="InterPro"/>
</dbReference>
<keyword evidence="3" id="KW-0547">Nucleotide-binding</keyword>
<dbReference type="PANTHER" id="PTHR19229:SF36">
    <property type="entry name" value="ATP-BINDING CASSETTE SUB-FAMILY A MEMBER 2"/>
    <property type="match status" value="1"/>
</dbReference>
<dbReference type="RefSeq" id="XP_018148829.1">
    <property type="nucleotide sequence ID" value="XM_018280617.1"/>
</dbReference>
<dbReference type="GO" id="GO:0005319">
    <property type="term" value="F:lipid transporter activity"/>
    <property type="evidence" value="ECO:0007669"/>
    <property type="project" value="TreeGrafter"/>
</dbReference>
<dbReference type="PANTHER" id="PTHR19229">
    <property type="entry name" value="ATP-BINDING CASSETTE TRANSPORTER SUBFAMILY A ABCA"/>
    <property type="match status" value="1"/>
</dbReference>
<dbReference type="InterPro" id="IPR027417">
    <property type="entry name" value="P-loop_NTPase"/>
</dbReference>
<feature type="transmembrane region" description="Helical" evidence="5">
    <location>
        <begin position="1092"/>
        <end position="1113"/>
    </location>
</feature>
<feature type="domain" description="ABC transporter" evidence="6">
    <location>
        <begin position="1237"/>
        <end position="1460"/>
    </location>
</feature>
<evidence type="ECO:0000259" key="6">
    <source>
        <dbReference type="PROSITE" id="PS50893"/>
    </source>
</evidence>
<dbReference type="GO" id="GO:0005524">
    <property type="term" value="F:ATP binding"/>
    <property type="evidence" value="ECO:0007669"/>
    <property type="project" value="UniProtKB-KW"/>
</dbReference>
<feature type="transmembrane region" description="Helical" evidence="5">
    <location>
        <begin position="311"/>
        <end position="333"/>
    </location>
</feature>
<proteinExistence type="predicted"/>